<name>A0A9D1IAL9_9FIRM</name>
<dbReference type="InterPro" id="IPR017900">
    <property type="entry name" value="4Fe4S_Fe_S_CS"/>
</dbReference>
<gene>
    <name evidence="5" type="ORF">IAB02_03170</name>
</gene>
<protein>
    <submittedName>
        <fullName evidence="5">Aldo/keto reductase</fullName>
    </submittedName>
</protein>
<dbReference type="Pfam" id="PF13534">
    <property type="entry name" value="Fer4_17"/>
    <property type="match status" value="1"/>
</dbReference>
<sequence length="383" mass="43421">MQYREIGKTGVRAGVIGLGCEHLDRKPYEQVRETIDAALEVGITHLDIFMPGREVRENIAKALGNRRKDVTLQGHFGSTDLKKQYDISRDVKVVRRFFEEYLRLFGYIDFGMMFFIDSEKDYRGVFETDFLDYVLERKRQGDIRHIGFSSHNPVMARKAIETGIPEMMLFSINPAFDLHPAGIDVLERLNQEEKLDVSAFQGLDPVRAELYRLCEQRGVGITVMKTLGAGKLISPEHTPFAHAMTVSQCIHYALTRPAVATVMLGCQSEEEVRQAMEYFSVSEEERDYSRVLGTLKSEFRGNCVYCGHCQPCPSGIDIAAVNKYLDIARLDEANVPPSVRAHYLQLEHRASECVACKSCEKRCPFGVSVIENMRAAKKIFEGE</sequence>
<dbReference type="InterPro" id="IPR053135">
    <property type="entry name" value="AKR2_Oxidoreductase"/>
</dbReference>
<dbReference type="InterPro" id="IPR023210">
    <property type="entry name" value="NADP_OxRdtase_dom"/>
</dbReference>
<dbReference type="PROSITE" id="PS51379">
    <property type="entry name" value="4FE4S_FER_2"/>
    <property type="match status" value="1"/>
</dbReference>
<keyword evidence="1" id="KW-0479">Metal-binding</keyword>
<evidence type="ECO:0000313" key="6">
    <source>
        <dbReference type="Proteomes" id="UP000824072"/>
    </source>
</evidence>
<dbReference type="InterPro" id="IPR017896">
    <property type="entry name" value="4Fe4S_Fe-S-bd"/>
</dbReference>
<dbReference type="GO" id="GO:0046872">
    <property type="term" value="F:metal ion binding"/>
    <property type="evidence" value="ECO:0007669"/>
    <property type="project" value="UniProtKB-KW"/>
</dbReference>
<feature type="domain" description="4Fe-4S ferredoxin-type" evidence="4">
    <location>
        <begin position="344"/>
        <end position="373"/>
    </location>
</feature>
<evidence type="ECO:0000256" key="3">
    <source>
        <dbReference type="ARBA" id="ARBA00023014"/>
    </source>
</evidence>
<evidence type="ECO:0000256" key="2">
    <source>
        <dbReference type="ARBA" id="ARBA00023004"/>
    </source>
</evidence>
<dbReference type="InterPro" id="IPR036812">
    <property type="entry name" value="NAD(P)_OxRdtase_dom_sf"/>
</dbReference>
<reference evidence="5" key="1">
    <citation type="submission" date="2020-10" db="EMBL/GenBank/DDBJ databases">
        <authorList>
            <person name="Gilroy R."/>
        </authorList>
    </citation>
    <scope>NUCLEOTIDE SEQUENCE</scope>
    <source>
        <strain evidence="5">ChiHcec3-11533</strain>
    </source>
</reference>
<dbReference type="SUPFAM" id="SSF51430">
    <property type="entry name" value="NAD(P)-linked oxidoreductase"/>
    <property type="match status" value="1"/>
</dbReference>
<proteinExistence type="predicted"/>
<dbReference type="SUPFAM" id="SSF46548">
    <property type="entry name" value="alpha-helical ferredoxin"/>
    <property type="match status" value="1"/>
</dbReference>
<dbReference type="PANTHER" id="PTHR43312">
    <property type="entry name" value="D-THREO-ALDOSE 1-DEHYDROGENASE"/>
    <property type="match status" value="1"/>
</dbReference>
<evidence type="ECO:0000256" key="1">
    <source>
        <dbReference type="ARBA" id="ARBA00022723"/>
    </source>
</evidence>
<accession>A0A9D1IAL9</accession>
<evidence type="ECO:0000259" key="4">
    <source>
        <dbReference type="PROSITE" id="PS51379"/>
    </source>
</evidence>
<keyword evidence="3" id="KW-0411">Iron-sulfur</keyword>
<dbReference type="Pfam" id="PF00248">
    <property type="entry name" value="Aldo_ket_red"/>
    <property type="match status" value="1"/>
</dbReference>
<dbReference type="PANTHER" id="PTHR43312:SF1">
    <property type="entry name" value="NADP-DEPENDENT OXIDOREDUCTASE DOMAIN-CONTAINING PROTEIN"/>
    <property type="match status" value="1"/>
</dbReference>
<dbReference type="Gene3D" id="3.20.20.100">
    <property type="entry name" value="NADP-dependent oxidoreductase domain"/>
    <property type="match status" value="1"/>
</dbReference>
<dbReference type="EMBL" id="DVMU01000071">
    <property type="protein sequence ID" value="HIU33540.1"/>
    <property type="molecule type" value="Genomic_DNA"/>
</dbReference>
<reference evidence="5" key="2">
    <citation type="journal article" date="2021" name="PeerJ">
        <title>Extensive microbial diversity within the chicken gut microbiome revealed by metagenomics and culture.</title>
        <authorList>
            <person name="Gilroy R."/>
            <person name="Ravi A."/>
            <person name="Getino M."/>
            <person name="Pursley I."/>
            <person name="Horton D.L."/>
            <person name="Alikhan N.F."/>
            <person name="Baker D."/>
            <person name="Gharbi K."/>
            <person name="Hall N."/>
            <person name="Watson M."/>
            <person name="Adriaenssens E.M."/>
            <person name="Foster-Nyarko E."/>
            <person name="Jarju S."/>
            <person name="Secka A."/>
            <person name="Antonio M."/>
            <person name="Oren A."/>
            <person name="Chaudhuri R.R."/>
            <person name="La Ragione R."/>
            <person name="Hildebrand F."/>
            <person name="Pallen M.J."/>
        </authorList>
    </citation>
    <scope>NUCLEOTIDE SEQUENCE</scope>
    <source>
        <strain evidence="5">ChiHcec3-11533</strain>
    </source>
</reference>
<evidence type="ECO:0000313" key="5">
    <source>
        <dbReference type="EMBL" id="HIU33540.1"/>
    </source>
</evidence>
<dbReference type="GO" id="GO:0051536">
    <property type="term" value="F:iron-sulfur cluster binding"/>
    <property type="evidence" value="ECO:0007669"/>
    <property type="project" value="UniProtKB-KW"/>
</dbReference>
<organism evidence="5 6">
    <name type="scientific">Candidatus Pullichristensenella excrementigallinarum</name>
    <dbReference type="NCBI Taxonomy" id="2840907"/>
    <lineage>
        <taxon>Bacteria</taxon>
        <taxon>Bacillati</taxon>
        <taxon>Bacillota</taxon>
        <taxon>Clostridia</taxon>
        <taxon>Candidatus Pullichristensenella</taxon>
    </lineage>
</organism>
<dbReference type="PROSITE" id="PS00198">
    <property type="entry name" value="4FE4S_FER_1"/>
    <property type="match status" value="1"/>
</dbReference>
<keyword evidence="2" id="KW-0408">Iron</keyword>
<dbReference type="AlphaFoldDB" id="A0A9D1IAL9"/>
<dbReference type="Proteomes" id="UP000824072">
    <property type="component" value="Unassembled WGS sequence"/>
</dbReference>
<dbReference type="CDD" id="cd19100">
    <property type="entry name" value="AKR_unchar"/>
    <property type="match status" value="1"/>
</dbReference>
<comment type="caution">
    <text evidence="5">The sequence shown here is derived from an EMBL/GenBank/DDBJ whole genome shotgun (WGS) entry which is preliminary data.</text>
</comment>